<name>A0A5C3E2M8_9BASI</name>
<sequence>MELVAPARRQWTFSETSLQLCSLCITGHKPCSSTRRMAQSDEVVALALAPSKRLNSVRFGIRHPHLAASIFGSSSLLEAPRARNYRPQHYRAQRTCQVERNTNHTACDKRETIKLHWKSKKASTDEHRCKRVRATRSEAHARSNCREALFGPDPPVITDASKTIIHKQRRGAMGHLKHDGKRLDRCICEIDEMMLHRVKRLFGSDQKPQ</sequence>
<dbReference type="AlphaFoldDB" id="A0A5C3E2M8"/>
<reference evidence="1 2" key="1">
    <citation type="submission" date="2018-03" db="EMBL/GenBank/DDBJ databases">
        <authorList>
            <person name="Guldener U."/>
        </authorList>
    </citation>
    <scope>NUCLEOTIDE SEQUENCE [LARGE SCALE GENOMIC DNA]</scope>
    <source>
        <strain evidence="1 2">NBRC100155</strain>
    </source>
</reference>
<evidence type="ECO:0000313" key="2">
    <source>
        <dbReference type="Proteomes" id="UP000324022"/>
    </source>
</evidence>
<proteinExistence type="predicted"/>
<dbReference type="EMBL" id="OOIN01000006">
    <property type="protein sequence ID" value="SPO23857.1"/>
    <property type="molecule type" value="Genomic_DNA"/>
</dbReference>
<keyword evidence="2" id="KW-1185">Reference proteome</keyword>
<evidence type="ECO:0000313" key="1">
    <source>
        <dbReference type="EMBL" id="SPO23857.1"/>
    </source>
</evidence>
<accession>A0A5C3E2M8</accession>
<protein>
    <submittedName>
        <fullName evidence="1">Uncharacterized protein</fullName>
    </submittedName>
</protein>
<gene>
    <name evidence="1" type="ORF">UTRI_03612_B</name>
</gene>
<organism evidence="1 2">
    <name type="scientific">Ustilago trichophora</name>
    <dbReference type="NCBI Taxonomy" id="86804"/>
    <lineage>
        <taxon>Eukaryota</taxon>
        <taxon>Fungi</taxon>
        <taxon>Dikarya</taxon>
        <taxon>Basidiomycota</taxon>
        <taxon>Ustilaginomycotina</taxon>
        <taxon>Ustilaginomycetes</taxon>
        <taxon>Ustilaginales</taxon>
        <taxon>Ustilaginaceae</taxon>
        <taxon>Ustilago</taxon>
    </lineage>
</organism>
<dbReference type="Proteomes" id="UP000324022">
    <property type="component" value="Unassembled WGS sequence"/>
</dbReference>